<sequence length="363" mass="40352">KKKKKVEIDLNGKEIEMSVEFRVQQRFYANIEIGSAPFIQGQGPAHFGPFLSPQSGVSNIWIHNGHLGWSSHHGIHSNGATNVTLSELHIYEFEVGGIQMNHFSNVIIRNVEIGPSAVNVPVTAYWSNARFGLLNFRYLRDSHGDQLVHFANRQETKSVEDIVDDLELTMDAVCEKLFSGNIAIDDFTRNDNIDIDKEDVYHELFKSALPLFVNKHGLPDGSAIYGILLNSKGVAINWFGAAKSRSQKATIENVTIHDLNIKVLEFGAFKDTNGFINVGPYGDVVNMFSIFDIGRESLDSGYSRISWRNLTYRGHVLSDAQVALGMFGEANSEKGKAGTTISSDIIQWITQGTALPSYVILQF</sequence>
<protein>
    <submittedName>
        <fullName evidence="1">Uncharacterized protein</fullName>
    </submittedName>
</protein>
<feature type="non-terminal residue" evidence="1">
    <location>
        <position position="1"/>
    </location>
</feature>
<dbReference type="EMBL" id="ASPP01001717">
    <property type="protein sequence ID" value="ETO35330.1"/>
    <property type="molecule type" value="Genomic_DNA"/>
</dbReference>
<name>X6P9V1_RETFI</name>
<reference evidence="1 2" key="1">
    <citation type="journal article" date="2013" name="Curr. Biol.">
        <title>The Genome of the Foraminiferan Reticulomyxa filosa.</title>
        <authorList>
            <person name="Glockner G."/>
            <person name="Hulsmann N."/>
            <person name="Schleicher M."/>
            <person name="Noegel A.A."/>
            <person name="Eichinger L."/>
            <person name="Gallinger C."/>
            <person name="Pawlowski J."/>
            <person name="Sierra R."/>
            <person name="Euteneuer U."/>
            <person name="Pillet L."/>
            <person name="Moustafa A."/>
            <person name="Platzer M."/>
            <person name="Groth M."/>
            <person name="Szafranski K."/>
            <person name="Schliwa M."/>
        </authorList>
    </citation>
    <scope>NUCLEOTIDE SEQUENCE [LARGE SCALE GENOMIC DNA]</scope>
</reference>
<organism evidence="1 2">
    <name type="scientific">Reticulomyxa filosa</name>
    <dbReference type="NCBI Taxonomy" id="46433"/>
    <lineage>
        <taxon>Eukaryota</taxon>
        <taxon>Sar</taxon>
        <taxon>Rhizaria</taxon>
        <taxon>Retaria</taxon>
        <taxon>Foraminifera</taxon>
        <taxon>Monothalamids</taxon>
        <taxon>Reticulomyxidae</taxon>
        <taxon>Reticulomyxa</taxon>
    </lineage>
</organism>
<dbReference type="Proteomes" id="UP000023152">
    <property type="component" value="Unassembled WGS sequence"/>
</dbReference>
<dbReference type="InterPro" id="IPR012334">
    <property type="entry name" value="Pectin_lyas_fold"/>
</dbReference>
<evidence type="ECO:0000313" key="1">
    <source>
        <dbReference type="EMBL" id="ETO35330.1"/>
    </source>
</evidence>
<comment type="caution">
    <text evidence="1">The sequence shown here is derived from an EMBL/GenBank/DDBJ whole genome shotgun (WGS) entry which is preliminary data.</text>
</comment>
<dbReference type="Gene3D" id="2.160.20.10">
    <property type="entry name" value="Single-stranded right-handed beta-helix, Pectin lyase-like"/>
    <property type="match status" value="1"/>
</dbReference>
<proteinExistence type="predicted"/>
<keyword evidence="2" id="KW-1185">Reference proteome</keyword>
<dbReference type="SUPFAM" id="SSF51126">
    <property type="entry name" value="Pectin lyase-like"/>
    <property type="match status" value="1"/>
</dbReference>
<dbReference type="AlphaFoldDB" id="X6P9V1"/>
<evidence type="ECO:0000313" key="2">
    <source>
        <dbReference type="Proteomes" id="UP000023152"/>
    </source>
</evidence>
<gene>
    <name evidence="1" type="ORF">RFI_01733</name>
</gene>
<accession>X6P9V1</accession>
<dbReference type="InterPro" id="IPR011050">
    <property type="entry name" value="Pectin_lyase_fold/virulence"/>
</dbReference>
<dbReference type="OrthoDB" id="437236at2759"/>